<gene>
    <name evidence="1" type="ordered locus">YG5714_0553</name>
</gene>
<evidence type="ECO:0000313" key="1">
    <source>
        <dbReference type="EMBL" id="ACP44848.1"/>
    </source>
</evidence>
<dbReference type="KEGG" id="siy:YG5714_0553"/>
<reference evidence="1 2" key="1">
    <citation type="journal article" date="2009" name="Proc. Natl. Acad. Sci. U.S.A.">
        <title>Biogeography of the Sulfolobus islandicus pan-genome.</title>
        <authorList>
            <person name="Reno M.L."/>
            <person name="Held N.L."/>
            <person name="Fields C.J."/>
            <person name="Burke P.V."/>
            <person name="Whitaker R.J."/>
        </authorList>
    </citation>
    <scope>NUCLEOTIDE SEQUENCE [LARGE SCALE GENOMIC DNA]</scope>
    <source>
        <strain evidence="2">Y.G.57.14 / Yellowstone #1</strain>
    </source>
</reference>
<accession>C3NAT8</accession>
<dbReference type="AlphaFoldDB" id="C3NAT8"/>
<dbReference type="Proteomes" id="UP000002308">
    <property type="component" value="Chromosome"/>
</dbReference>
<name>C3NAT8_SACI7</name>
<organism evidence="1 2">
    <name type="scientific">Saccharolobus islandicus (strain Y.G.57.14 / Yellowstone #1)</name>
    <name type="common">Sulfolobus islandicus</name>
    <dbReference type="NCBI Taxonomy" id="439386"/>
    <lineage>
        <taxon>Archaea</taxon>
        <taxon>Thermoproteota</taxon>
        <taxon>Thermoprotei</taxon>
        <taxon>Sulfolobales</taxon>
        <taxon>Sulfolobaceae</taxon>
        <taxon>Saccharolobus</taxon>
    </lineage>
</organism>
<sequence length="43" mass="5086">MRSDMIVRRIKGMTLIFLSEEVMKEVLENVEMENINDVNKESN</sequence>
<evidence type="ECO:0000313" key="2">
    <source>
        <dbReference type="Proteomes" id="UP000002308"/>
    </source>
</evidence>
<dbReference type="EMBL" id="CP001403">
    <property type="protein sequence ID" value="ACP44848.1"/>
    <property type="molecule type" value="Genomic_DNA"/>
</dbReference>
<protein>
    <submittedName>
        <fullName evidence="1">Uncharacterized protein</fullName>
    </submittedName>
</protein>
<dbReference type="HOGENOM" id="CLU_3228001_0_0_2"/>
<proteinExistence type="predicted"/>